<name>A0A6A6FL92_9PEZI</name>
<evidence type="ECO:0000256" key="1">
    <source>
        <dbReference type="SAM" id="MobiDB-lite"/>
    </source>
</evidence>
<dbReference type="Proteomes" id="UP000799539">
    <property type="component" value="Unassembled WGS sequence"/>
</dbReference>
<dbReference type="AlphaFoldDB" id="A0A6A6FL92"/>
<protein>
    <submittedName>
        <fullName evidence="2">Uncharacterized protein</fullName>
    </submittedName>
</protein>
<organism evidence="2 3">
    <name type="scientific">Cercospora zeae-maydis SCOH1-5</name>
    <dbReference type="NCBI Taxonomy" id="717836"/>
    <lineage>
        <taxon>Eukaryota</taxon>
        <taxon>Fungi</taxon>
        <taxon>Dikarya</taxon>
        <taxon>Ascomycota</taxon>
        <taxon>Pezizomycotina</taxon>
        <taxon>Dothideomycetes</taxon>
        <taxon>Dothideomycetidae</taxon>
        <taxon>Mycosphaerellales</taxon>
        <taxon>Mycosphaerellaceae</taxon>
        <taxon>Cercospora</taxon>
    </lineage>
</organism>
<evidence type="ECO:0000313" key="2">
    <source>
        <dbReference type="EMBL" id="KAF2214150.1"/>
    </source>
</evidence>
<feature type="region of interest" description="Disordered" evidence="1">
    <location>
        <begin position="25"/>
        <end position="116"/>
    </location>
</feature>
<feature type="compositionally biased region" description="Polar residues" evidence="1">
    <location>
        <begin position="37"/>
        <end position="51"/>
    </location>
</feature>
<accession>A0A6A6FL92</accession>
<dbReference type="EMBL" id="ML992669">
    <property type="protein sequence ID" value="KAF2214150.1"/>
    <property type="molecule type" value="Genomic_DNA"/>
</dbReference>
<dbReference type="OrthoDB" id="3946749at2759"/>
<keyword evidence="3" id="KW-1185">Reference proteome</keyword>
<reference evidence="2" key="1">
    <citation type="journal article" date="2020" name="Stud. Mycol.">
        <title>101 Dothideomycetes genomes: a test case for predicting lifestyles and emergence of pathogens.</title>
        <authorList>
            <person name="Haridas S."/>
            <person name="Albert R."/>
            <person name="Binder M."/>
            <person name="Bloem J."/>
            <person name="Labutti K."/>
            <person name="Salamov A."/>
            <person name="Andreopoulos B."/>
            <person name="Baker S."/>
            <person name="Barry K."/>
            <person name="Bills G."/>
            <person name="Bluhm B."/>
            <person name="Cannon C."/>
            <person name="Castanera R."/>
            <person name="Culley D."/>
            <person name="Daum C."/>
            <person name="Ezra D."/>
            <person name="Gonzalez J."/>
            <person name="Henrissat B."/>
            <person name="Kuo A."/>
            <person name="Liang C."/>
            <person name="Lipzen A."/>
            <person name="Lutzoni F."/>
            <person name="Magnuson J."/>
            <person name="Mondo S."/>
            <person name="Nolan M."/>
            <person name="Ohm R."/>
            <person name="Pangilinan J."/>
            <person name="Park H.-J."/>
            <person name="Ramirez L."/>
            <person name="Alfaro M."/>
            <person name="Sun H."/>
            <person name="Tritt A."/>
            <person name="Yoshinaga Y."/>
            <person name="Zwiers L.-H."/>
            <person name="Turgeon B."/>
            <person name="Goodwin S."/>
            <person name="Spatafora J."/>
            <person name="Crous P."/>
            <person name="Grigoriev I."/>
        </authorList>
    </citation>
    <scope>NUCLEOTIDE SEQUENCE</scope>
    <source>
        <strain evidence="2">SCOH1-5</strain>
    </source>
</reference>
<evidence type="ECO:0000313" key="3">
    <source>
        <dbReference type="Proteomes" id="UP000799539"/>
    </source>
</evidence>
<feature type="compositionally biased region" description="Polar residues" evidence="1">
    <location>
        <begin position="70"/>
        <end position="80"/>
    </location>
</feature>
<proteinExistence type="predicted"/>
<feature type="compositionally biased region" description="Polar residues" evidence="1">
    <location>
        <begin position="95"/>
        <end position="113"/>
    </location>
</feature>
<sequence>MPDPITPGQLPNPAHYAKLALVGGFSNSTLHPPMRSTGGNPRRTTTHLSSSGAGGARPPLPSALKKTTSHTHSFETGPTGSDSSSDDGRMASMAHSRTASVTANAPASSQPRTYFTHGGKVTVDVAANAAETATPKTAPPPIPVEEKKKSRMSMSFRRKSKA</sequence>
<gene>
    <name evidence="2" type="ORF">CERZMDRAFT_90428</name>
</gene>
<feature type="region of interest" description="Disordered" evidence="1">
    <location>
        <begin position="130"/>
        <end position="162"/>
    </location>
</feature>